<organism evidence="1 2">
    <name type="scientific">Pluralibacter gergoviae</name>
    <name type="common">Enterobacter gergoviae</name>
    <dbReference type="NCBI Taxonomy" id="61647"/>
    <lineage>
        <taxon>Bacteria</taxon>
        <taxon>Pseudomonadati</taxon>
        <taxon>Pseudomonadota</taxon>
        <taxon>Gammaproteobacteria</taxon>
        <taxon>Enterobacterales</taxon>
        <taxon>Enterobacteriaceae</taxon>
        <taxon>Pluralibacter</taxon>
    </lineage>
</organism>
<dbReference type="AlphaFoldDB" id="A0A0J5KX53"/>
<dbReference type="Proteomes" id="UP000036196">
    <property type="component" value="Unassembled WGS sequence"/>
</dbReference>
<name>A0A0J5KX53_PLUGE</name>
<evidence type="ECO:0008006" key="3">
    <source>
        <dbReference type="Google" id="ProtNLM"/>
    </source>
</evidence>
<dbReference type="EMBL" id="LDZF01000033">
    <property type="protein sequence ID" value="KMK11135.1"/>
    <property type="molecule type" value="Genomic_DNA"/>
</dbReference>
<accession>A0A0J5KX53</accession>
<gene>
    <name evidence="1" type="ORF">ABW06_22745</name>
</gene>
<dbReference type="PATRIC" id="fig|61647.15.peg.3453"/>
<evidence type="ECO:0000313" key="2">
    <source>
        <dbReference type="Proteomes" id="UP000036196"/>
    </source>
</evidence>
<keyword evidence="2" id="KW-1185">Reference proteome</keyword>
<proteinExistence type="predicted"/>
<evidence type="ECO:0000313" key="1">
    <source>
        <dbReference type="EMBL" id="KMK11135.1"/>
    </source>
</evidence>
<protein>
    <recommendedName>
        <fullName evidence="3">DNA (cytosine-5-)-methyltransferase</fullName>
    </recommendedName>
</protein>
<reference evidence="1 2" key="1">
    <citation type="submission" date="2015-05" db="EMBL/GenBank/DDBJ databases">
        <title>Genome sequences of Pluralibacter gergoviae.</title>
        <authorList>
            <person name="Greninger A.L."/>
            <person name="Miller S."/>
        </authorList>
    </citation>
    <scope>NUCLEOTIDE SEQUENCE [LARGE SCALE GENOMIC DNA]</scope>
    <source>
        <strain evidence="1 2">JS81F13</strain>
    </source>
</reference>
<comment type="caution">
    <text evidence="1">The sequence shown here is derived from an EMBL/GenBank/DDBJ whole genome shotgun (WGS) entry which is preliminary data.</text>
</comment>
<dbReference type="RefSeq" id="WP_048280710.1">
    <property type="nucleotide sequence ID" value="NZ_LDZF01000033.1"/>
</dbReference>
<sequence>MVVWSLFDGSGIMGLPWAQGGHSVYCFNADEGDHGEYIIKMQHENLHYIKKWISPGSDFSDYPAPDIIFSFPSCTELAGSGEKHFRENEAISTAVKTARVAERLGGVFGCPWMVENPVGKLSSEWRKPDYYFHPFEYGGYLSGFEPAFHPKMPARDAYTKKTCIWAGGGFVMPERRPVSHIGRFWGWAYLGGRSQRTKQLRSLTPRGFAISAYEANK</sequence>